<dbReference type="KEGG" id="orm:HTY61_14815"/>
<organism evidence="2 3">
    <name type="scientific">Oricola thermophila</name>
    <dbReference type="NCBI Taxonomy" id="2742145"/>
    <lineage>
        <taxon>Bacteria</taxon>
        <taxon>Pseudomonadati</taxon>
        <taxon>Pseudomonadota</taxon>
        <taxon>Alphaproteobacteria</taxon>
        <taxon>Hyphomicrobiales</taxon>
        <taxon>Ahrensiaceae</taxon>
        <taxon>Oricola</taxon>
    </lineage>
</organism>
<evidence type="ECO:0000256" key="1">
    <source>
        <dbReference type="SAM" id="MobiDB-lite"/>
    </source>
</evidence>
<feature type="region of interest" description="Disordered" evidence="1">
    <location>
        <begin position="110"/>
        <end position="131"/>
    </location>
</feature>
<proteinExistence type="predicted"/>
<keyword evidence="3" id="KW-1185">Reference proteome</keyword>
<evidence type="ECO:0000313" key="2">
    <source>
        <dbReference type="EMBL" id="QKV19632.1"/>
    </source>
</evidence>
<evidence type="ECO:0000313" key="3">
    <source>
        <dbReference type="Proteomes" id="UP000509367"/>
    </source>
</evidence>
<reference evidence="2 3" key="1">
    <citation type="submission" date="2020-06" db="EMBL/GenBank/DDBJ databases">
        <title>Oricola thermophila sp. nov. isolated from a tidal sediments.</title>
        <authorList>
            <person name="Kwon K.K."/>
            <person name="Yang S.-H."/>
            <person name="Park M.-J."/>
        </authorList>
    </citation>
    <scope>NUCLEOTIDE SEQUENCE [LARGE SCALE GENOMIC DNA]</scope>
    <source>
        <strain evidence="2 3">MEBiC13590</strain>
    </source>
</reference>
<protein>
    <submittedName>
        <fullName evidence="2">Uncharacterized protein</fullName>
    </submittedName>
</protein>
<dbReference type="EMBL" id="CP054836">
    <property type="protein sequence ID" value="QKV19632.1"/>
    <property type="molecule type" value="Genomic_DNA"/>
</dbReference>
<dbReference type="AlphaFoldDB" id="A0A6N1VJP0"/>
<sequence>MSRSALLDLLPDLSSGDRHFAPPRAPGFEPLVEAAGSREEFAVLGMPAGFSGVASEPGIGSEPDSCVEHIMAPDIDLSGERTSLDVATEESLANAGLTTELPVDIANEPEEADSDSVDPDAIPHVDTSQDRGEEDVAAGLPMHELLEAAHRAEIGDIERAHQYEIAELFSTKLPRLRGEVVEAVAGELAPLLAATLREAQAEKVLNSFVAEIGAMLEGGEALQFELHGPAHLISAFKEMWPENDVPVKYVVADGADLLARIDKTVIATRLSEVDRLIQEALR</sequence>
<accession>A0A6N1VJP0</accession>
<feature type="compositionally biased region" description="Basic and acidic residues" evidence="1">
    <location>
        <begin position="121"/>
        <end position="131"/>
    </location>
</feature>
<name>A0A6N1VJP0_9HYPH</name>
<dbReference type="RefSeq" id="WP_175277524.1">
    <property type="nucleotide sequence ID" value="NZ_CP054836.1"/>
</dbReference>
<gene>
    <name evidence="2" type="ORF">HTY61_14815</name>
</gene>
<dbReference type="Proteomes" id="UP000509367">
    <property type="component" value="Chromosome"/>
</dbReference>